<accession>A0A1G2PLN3</accession>
<dbReference type="STRING" id="1802363.A2682_00935"/>
<comment type="caution">
    <text evidence="1">The sequence shown here is derived from an EMBL/GenBank/DDBJ whole genome shotgun (WGS) entry which is preliminary data.</text>
</comment>
<gene>
    <name evidence="1" type="ORF">A2682_00935</name>
</gene>
<evidence type="ECO:0008006" key="3">
    <source>
        <dbReference type="Google" id="ProtNLM"/>
    </source>
</evidence>
<dbReference type="EMBL" id="MHST01000012">
    <property type="protein sequence ID" value="OHA49217.1"/>
    <property type="molecule type" value="Genomic_DNA"/>
</dbReference>
<organism evidence="1 2">
    <name type="scientific">Terrybacteria sp. (strain RIFCSPHIGHO2_01_FULL_58_15)</name>
    <dbReference type="NCBI Taxonomy" id="1802363"/>
    <lineage>
        <taxon>Bacteria</taxon>
        <taxon>Candidatus Terryibacteriota</taxon>
    </lineage>
</organism>
<dbReference type="SUPFAM" id="SSF49503">
    <property type="entry name" value="Cupredoxins"/>
    <property type="match status" value="1"/>
</dbReference>
<dbReference type="InterPro" id="IPR008972">
    <property type="entry name" value="Cupredoxin"/>
</dbReference>
<dbReference type="Gene3D" id="2.60.40.420">
    <property type="entry name" value="Cupredoxins - blue copper proteins"/>
    <property type="match status" value="1"/>
</dbReference>
<dbReference type="Proteomes" id="UP000178690">
    <property type="component" value="Unassembled WGS sequence"/>
</dbReference>
<evidence type="ECO:0000313" key="2">
    <source>
        <dbReference type="Proteomes" id="UP000178690"/>
    </source>
</evidence>
<name>A0A1G2PLN3_TERXR</name>
<reference evidence="1 2" key="1">
    <citation type="journal article" date="2016" name="Nat. Commun.">
        <title>Thousands of microbial genomes shed light on interconnected biogeochemical processes in an aquifer system.</title>
        <authorList>
            <person name="Anantharaman K."/>
            <person name="Brown C.T."/>
            <person name="Hug L.A."/>
            <person name="Sharon I."/>
            <person name="Castelle C.J."/>
            <person name="Probst A.J."/>
            <person name="Thomas B.C."/>
            <person name="Singh A."/>
            <person name="Wilkins M.J."/>
            <person name="Karaoz U."/>
            <person name="Brodie E.L."/>
            <person name="Williams K.H."/>
            <person name="Hubbard S.S."/>
            <person name="Banfield J.F."/>
        </authorList>
    </citation>
    <scope>NUCLEOTIDE SEQUENCE [LARGE SCALE GENOMIC DNA]</scope>
    <source>
        <strain evidence="2">RIFCSPHIGHO2_01_FULL_58_15</strain>
    </source>
</reference>
<protein>
    <recommendedName>
        <fullName evidence="3">Blue (type 1) copper domain-containing protein</fullName>
    </recommendedName>
</protein>
<evidence type="ECO:0000313" key="1">
    <source>
        <dbReference type="EMBL" id="OHA49217.1"/>
    </source>
</evidence>
<dbReference type="AlphaFoldDB" id="A0A1G2PLN3"/>
<sequence>MNEGNTPHSFDIDELDVHSGIVNPGGSWTVDIVAPAQPVLFRTYCAIPGHAEQGMVGQLIIE</sequence>
<proteinExistence type="predicted"/>